<feature type="transmembrane region" description="Helical" evidence="5">
    <location>
        <begin position="199"/>
        <end position="220"/>
    </location>
</feature>
<dbReference type="PANTHER" id="PTHR23521">
    <property type="entry name" value="TRANSPORTER MFS SUPERFAMILY"/>
    <property type="match status" value="1"/>
</dbReference>
<reference evidence="7 8" key="1">
    <citation type="journal article" date="2017" name="Eur. J. Clin. Microbiol. Infect. Dis.">
        <title>Uncommonly isolated clinical Pseudomonas: identification and phylogenetic assignation.</title>
        <authorList>
            <person name="Mulet M."/>
            <person name="Gomila M."/>
            <person name="Ramirez A."/>
            <person name="Cardew S."/>
            <person name="Moore E.R."/>
            <person name="Lalucat J."/>
            <person name="Garcia-Valdes E."/>
        </authorList>
    </citation>
    <scope>NUCLEOTIDE SEQUENCE [LARGE SCALE GENOMIC DNA]</scope>
    <source>
        <strain evidence="7 8">SD129</strain>
    </source>
</reference>
<dbReference type="GO" id="GO:0005886">
    <property type="term" value="C:plasma membrane"/>
    <property type="evidence" value="ECO:0007669"/>
    <property type="project" value="TreeGrafter"/>
</dbReference>
<sequence>MSSLLAPIGSLLGGVALLLLGHGLLNTLLTLRGVAEGYSTGLIGMLMSGYFAGFLVGTWLAPSLIRRVGHIRTFAFYAALAAIAALLHVLIVNPWVWLVLRVLYGIALVTLYMVIESWLNAQVSGDKRGQVFALYMAVNLGALALAQQLLSLDSPLQFTLFALAAILICSALMPITLTRQAQPTLPDVPSTDLLQLARIAPLPLMAAGISGLALGGFWGLAPVYAGQVGFDAAGVGLMMSVTILGGAVLQWPIGLFSDTHDRRLVMLWVVALAVVLAVGMSLLTAGPLLLGLMFIWGGLAFSIYSIAVAQMVDQLHPDEILSGSSGLLLANGFGAAFGPVAAGGLMTLFGAIALPVFFAVTLGFLALYSFYRSRRVFDLLTEPHGHFTPMLRTSPTVLELMPDTPEVDHDAQPHEAGEEAQTAYAEAEPEPVKHQA</sequence>
<dbReference type="Proteomes" id="UP000306753">
    <property type="component" value="Unassembled WGS sequence"/>
</dbReference>
<dbReference type="InterPro" id="IPR020846">
    <property type="entry name" value="MFS_dom"/>
</dbReference>
<accession>A0A5R9QA10</accession>
<dbReference type="InterPro" id="IPR011701">
    <property type="entry name" value="MFS"/>
</dbReference>
<feature type="transmembrane region" description="Helical" evidence="5">
    <location>
        <begin position="265"/>
        <end position="283"/>
    </location>
</feature>
<dbReference type="RefSeq" id="WP_138412536.1">
    <property type="nucleotide sequence ID" value="NZ_QLAF01000001.1"/>
</dbReference>
<dbReference type="InterPro" id="IPR036259">
    <property type="entry name" value="MFS_trans_sf"/>
</dbReference>
<evidence type="ECO:0000313" key="7">
    <source>
        <dbReference type="EMBL" id="TLX61959.1"/>
    </source>
</evidence>
<dbReference type="InterPro" id="IPR047200">
    <property type="entry name" value="MFS_YcaD-like"/>
</dbReference>
<feature type="transmembrane region" description="Helical" evidence="5">
    <location>
        <begin position="232"/>
        <end position="253"/>
    </location>
</feature>
<keyword evidence="2 5" id="KW-1133">Transmembrane helix</keyword>
<comment type="caution">
    <text evidence="7">The sequence shown here is derived from an EMBL/GenBank/DDBJ whole genome shotgun (WGS) entry which is preliminary data.</text>
</comment>
<feature type="transmembrane region" description="Helical" evidence="5">
    <location>
        <begin position="156"/>
        <end position="178"/>
    </location>
</feature>
<feature type="transmembrane region" description="Helical" evidence="5">
    <location>
        <begin position="131"/>
        <end position="150"/>
    </location>
</feature>
<dbReference type="EMBL" id="QLAG01000029">
    <property type="protein sequence ID" value="TLX61959.1"/>
    <property type="molecule type" value="Genomic_DNA"/>
</dbReference>
<feature type="transmembrane region" description="Helical" evidence="5">
    <location>
        <begin position="39"/>
        <end position="62"/>
    </location>
</feature>
<dbReference type="GO" id="GO:0022857">
    <property type="term" value="F:transmembrane transporter activity"/>
    <property type="evidence" value="ECO:0007669"/>
    <property type="project" value="InterPro"/>
</dbReference>
<feature type="region of interest" description="Disordered" evidence="4">
    <location>
        <begin position="403"/>
        <end position="436"/>
    </location>
</feature>
<evidence type="ECO:0000256" key="4">
    <source>
        <dbReference type="SAM" id="MobiDB-lite"/>
    </source>
</evidence>
<dbReference type="Gene3D" id="1.20.1250.20">
    <property type="entry name" value="MFS general substrate transporter like domains"/>
    <property type="match status" value="2"/>
</dbReference>
<feature type="transmembrane region" description="Helical" evidence="5">
    <location>
        <begin position="320"/>
        <end position="342"/>
    </location>
</feature>
<dbReference type="AlphaFoldDB" id="A0A5R9QA10"/>
<feature type="transmembrane region" description="Helical" evidence="5">
    <location>
        <begin position="348"/>
        <end position="371"/>
    </location>
</feature>
<evidence type="ECO:0000256" key="5">
    <source>
        <dbReference type="SAM" id="Phobius"/>
    </source>
</evidence>
<evidence type="ECO:0000256" key="1">
    <source>
        <dbReference type="ARBA" id="ARBA00022692"/>
    </source>
</evidence>
<proteinExistence type="predicted"/>
<dbReference type="PROSITE" id="PS50850">
    <property type="entry name" value="MFS"/>
    <property type="match status" value="1"/>
</dbReference>
<evidence type="ECO:0000259" key="6">
    <source>
        <dbReference type="PROSITE" id="PS50850"/>
    </source>
</evidence>
<dbReference type="CDD" id="cd17477">
    <property type="entry name" value="MFS_YcaD_like"/>
    <property type="match status" value="1"/>
</dbReference>
<feature type="compositionally biased region" description="Basic and acidic residues" evidence="4">
    <location>
        <begin position="406"/>
        <end position="417"/>
    </location>
</feature>
<evidence type="ECO:0000313" key="8">
    <source>
        <dbReference type="Proteomes" id="UP000306753"/>
    </source>
</evidence>
<keyword evidence="3 5" id="KW-0472">Membrane</keyword>
<dbReference type="PANTHER" id="PTHR23521:SF3">
    <property type="entry name" value="MFS TRANSPORTER"/>
    <property type="match status" value="1"/>
</dbReference>
<feature type="transmembrane region" description="Helical" evidence="5">
    <location>
        <begin position="98"/>
        <end position="119"/>
    </location>
</feature>
<feature type="transmembrane region" description="Helical" evidence="5">
    <location>
        <begin position="74"/>
        <end position="92"/>
    </location>
</feature>
<keyword evidence="8" id="KW-1185">Reference proteome</keyword>
<evidence type="ECO:0000256" key="3">
    <source>
        <dbReference type="ARBA" id="ARBA00023136"/>
    </source>
</evidence>
<gene>
    <name evidence="7" type="ORF">DN820_18455</name>
</gene>
<dbReference type="Pfam" id="PF07690">
    <property type="entry name" value="MFS_1"/>
    <property type="match status" value="1"/>
</dbReference>
<keyword evidence="1 5" id="KW-0812">Transmembrane</keyword>
<feature type="domain" description="Major facilitator superfamily (MFS) profile" evidence="6">
    <location>
        <begin position="2"/>
        <end position="375"/>
    </location>
</feature>
<feature type="transmembrane region" description="Helical" evidence="5">
    <location>
        <begin position="289"/>
        <end position="308"/>
    </location>
</feature>
<name>A0A5R9QA10_9GAMM</name>
<dbReference type="SUPFAM" id="SSF103473">
    <property type="entry name" value="MFS general substrate transporter"/>
    <property type="match status" value="1"/>
</dbReference>
<evidence type="ECO:0000256" key="2">
    <source>
        <dbReference type="ARBA" id="ARBA00022989"/>
    </source>
</evidence>
<protein>
    <submittedName>
        <fullName evidence="7">MFS transporter</fullName>
    </submittedName>
</protein>
<organism evidence="7 8">
    <name type="scientific">Stutzerimonas nosocomialis</name>
    <dbReference type="NCBI Taxonomy" id="1056496"/>
    <lineage>
        <taxon>Bacteria</taxon>
        <taxon>Pseudomonadati</taxon>
        <taxon>Pseudomonadota</taxon>
        <taxon>Gammaproteobacteria</taxon>
        <taxon>Pseudomonadales</taxon>
        <taxon>Pseudomonadaceae</taxon>
        <taxon>Stutzerimonas</taxon>
    </lineage>
</organism>